<feature type="domain" description="Beta-porphyranase A C-terminal" evidence="1">
    <location>
        <begin position="576"/>
        <end position="658"/>
    </location>
</feature>
<dbReference type="EMBL" id="JBHUIT010000003">
    <property type="protein sequence ID" value="MFD2255969.1"/>
    <property type="molecule type" value="Genomic_DNA"/>
</dbReference>
<dbReference type="InterPro" id="IPR017853">
    <property type="entry name" value="GH"/>
</dbReference>
<evidence type="ECO:0000259" key="1">
    <source>
        <dbReference type="Pfam" id="PF18040"/>
    </source>
</evidence>
<evidence type="ECO:0000259" key="2">
    <source>
        <dbReference type="Pfam" id="PF18206"/>
    </source>
</evidence>
<dbReference type="SUPFAM" id="SSF51445">
    <property type="entry name" value="(Trans)glycosidases"/>
    <property type="match status" value="1"/>
</dbReference>
<organism evidence="3 4">
    <name type="scientific">Luteolibacter algae</name>
    <dbReference type="NCBI Taxonomy" id="454151"/>
    <lineage>
        <taxon>Bacteria</taxon>
        <taxon>Pseudomonadati</taxon>
        <taxon>Verrucomicrobiota</taxon>
        <taxon>Verrucomicrobiia</taxon>
        <taxon>Verrucomicrobiales</taxon>
        <taxon>Verrucomicrobiaceae</taxon>
        <taxon>Luteolibacter</taxon>
    </lineage>
</organism>
<evidence type="ECO:0000313" key="4">
    <source>
        <dbReference type="Proteomes" id="UP001597375"/>
    </source>
</evidence>
<feature type="domain" description="Porphyranase beta-sandwich" evidence="2">
    <location>
        <begin position="459"/>
        <end position="557"/>
    </location>
</feature>
<dbReference type="CDD" id="cd21510">
    <property type="entry name" value="agarase_cat"/>
    <property type="match status" value="1"/>
</dbReference>
<name>A0ABW5D6L1_9BACT</name>
<dbReference type="Gene3D" id="2.60.120.1200">
    <property type="match status" value="1"/>
</dbReference>
<evidence type="ECO:0000313" key="3">
    <source>
        <dbReference type="EMBL" id="MFD2255969.1"/>
    </source>
</evidence>
<keyword evidence="4" id="KW-1185">Reference proteome</keyword>
<dbReference type="InterPro" id="IPR040527">
    <property type="entry name" value="Beta-sand_Porphyrn"/>
</dbReference>
<accession>A0ABW5D6L1</accession>
<dbReference type="Gene3D" id="3.20.20.80">
    <property type="entry name" value="Glycosidases"/>
    <property type="match status" value="1"/>
</dbReference>
<dbReference type="InterPro" id="IPR041224">
    <property type="entry name" value="BPA_C"/>
</dbReference>
<dbReference type="PROSITE" id="PS51257">
    <property type="entry name" value="PROKAR_LIPOPROTEIN"/>
    <property type="match status" value="1"/>
</dbReference>
<dbReference type="Proteomes" id="UP001597375">
    <property type="component" value="Unassembled WGS sequence"/>
</dbReference>
<gene>
    <name evidence="3" type="ORF">ACFSSA_04705</name>
</gene>
<protein>
    <submittedName>
        <fullName evidence="3">Beta-agarase</fullName>
    </submittedName>
</protein>
<dbReference type="Pfam" id="PF18040">
    <property type="entry name" value="BPA_C"/>
    <property type="match status" value="1"/>
</dbReference>
<sequence length="670" mass="75440">MFPYFKYLGTTLCPVVLIFSACKKTEAPLVEVKDNSIQIQVSPELTRSIDGISKLDRKRYFALADHGENLDKRVGSDERFDELTEDFDISLGRILGPVKGYVKNSKIVREDTARPGYVDLENLIRELEERRQPDSGKLKAIFGENMNIAAHDHHNAYPEFMGKYETPESAQEGSHAQYIPKDIEAAAELSARILKHGFTDFTRPAYYELVNEPHWSFFKDQHLADWHLATKRKVHELTPDVQVGGLCMSVAYFYKDYYKNWLGMKSFIDNTRGELDFYSFHVYDYYRNPEAGKNATRITSGLPLEGVLDLVNNYAVNTFGKELKLVVSEHGGYASKPGEDKMDYDGQFLADELYDSLVEEKKDGFTGEMERRSMIQWLHVSSILANTLTFMDRPQSVVKSVPFILANTEAWDPKYYASVYTPEEYEKGAELQASFLASFYKLFAGIEGRRVIADSPDPDLQVRAFADGKKVYTIVNNLSTVEHQITLSGLEGAKHEERRISRGKNMLPSYTVSEPETAKGIVLGSREVIVYISTFPEEVKEKSIIFEKVFYGDRITQKIDGENPVATIKVKVPDGGKALDSMLRIGIDRGVNSSYFVNVSMNHMPLNVPQEDSATRYDDSDDGYASTKLIPIPAGKLAKENNILISFPDGGDGAVGSAVIRARFSQPSVK</sequence>
<comment type="caution">
    <text evidence="3">The sequence shown here is derived from an EMBL/GenBank/DDBJ whole genome shotgun (WGS) entry which is preliminary data.</text>
</comment>
<proteinExistence type="predicted"/>
<dbReference type="RefSeq" id="WP_386818798.1">
    <property type="nucleotide sequence ID" value="NZ_JBHUIT010000003.1"/>
</dbReference>
<reference evidence="4" key="1">
    <citation type="journal article" date="2019" name="Int. J. Syst. Evol. Microbiol.">
        <title>The Global Catalogue of Microorganisms (GCM) 10K type strain sequencing project: providing services to taxonomists for standard genome sequencing and annotation.</title>
        <authorList>
            <consortium name="The Broad Institute Genomics Platform"/>
            <consortium name="The Broad Institute Genome Sequencing Center for Infectious Disease"/>
            <person name="Wu L."/>
            <person name="Ma J."/>
        </authorList>
    </citation>
    <scope>NUCLEOTIDE SEQUENCE [LARGE SCALE GENOMIC DNA]</scope>
    <source>
        <strain evidence="4">CGMCC 4.7106</strain>
    </source>
</reference>
<dbReference type="Pfam" id="PF18206">
    <property type="entry name" value="Porphyrn_cat_1"/>
    <property type="match status" value="1"/>
</dbReference>